<gene>
    <name evidence="7 9" type="primary">ftsB</name>
    <name evidence="9" type="ORF">VQ7734_01107</name>
</gene>
<evidence type="ECO:0000313" key="10">
    <source>
        <dbReference type="Proteomes" id="UP000184600"/>
    </source>
</evidence>
<dbReference type="HAMAP" id="MF_00599">
    <property type="entry name" value="FtsB"/>
    <property type="match status" value="1"/>
</dbReference>
<keyword evidence="2 7" id="KW-0132">Cell division</keyword>
<evidence type="ECO:0000256" key="4">
    <source>
        <dbReference type="ARBA" id="ARBA00022989"/>
    </source>
</evidence>
<proteinExistence type="inferred from homology"/>
<keyword evidence="7" id="KW-0997">Cell inner membrane</keyword>
<evidence type="ECO:0000256" key="6">
    <source>
        <dbReference type="ARBA" id="ARBA00023306"/>
    </source>
</evidence>
<dbReference type="Pfam" id="PF04977">
    <property type="entry name" value="DivIC"/>
    <property type="match status" value="1"/>
</dbReference>
<dbReference type="InterPro" id="IPR007060">
    <property type="entry name" value="FtsL/DivIC"/>
</dbReference>
<evidence type="ECO:0000256" key="2">
    <source>
        <dbReference type="ARBA" id="ARBA00022618"/>
    </source>
</evidence>
<evidence type="ECO:0000313" key="9">
    <source>
        <dbReference type="EMBL" id="SHO55380.1"/>
    </source>
</evidence>
<feature type="topological domain" description="Periplasmic" evidence="7">
    <location>
        <begin position="32"/>
        <end position="103"/>
    </location>
</feature>
<accession>A0A1M7YRY0</accession>
<keyword evidence="1 7" id="KW-1003">Cell membrane</keyword>
<keyword evidence="10" id="KW-1185">Reference proteome</keyword>
<evidence type="ECO:0000256" key="3">
    <source>
        <dbReference type="ARBA" id="ARBA00022692"/>
    </source>
</evidence>
<keyword evidence="7" id="KW-0175">Coiled coil</keyword>
<dbReference type="AlphaFoldDB" id="A0A1M7YRY0"/>
<dbReference type="GO" id="GO:0005886">
    <property type="term" value="C:plasma membrane"/>
    <property type="evidence" value="ECO:0007669"/>
    <property type="project" value="UniProtKB-SubCell"/>
</dbReference>
<dbReference type="GO" id="GO:0032153">
    <property type="term" value="C:cell division site"/>
    <property type="evidence" value="ECO:0007669"/>
    <property type="project" value="UniProtKB-UniRule"/>
</dbReference>
<reference evidence="10" key="1">
    <citation type="submission" date="2016-12" db="EMBL/GenBank/DDBJ databases">
        <authorList>
            <person name="Rodrigo-Torres L."/>
            <person name="Arahal R.D."/>
            <person name="Lucena T."/>
        </authorList>
    </citation>
    <scope>NUCLEOTIDE SEQUENCE [LARGE SCALE GENOMIC DNA]</scope>
</reference>
<dbReference type="GO" id="GO:0030428">
    <property type="term" value="C:cell septum"/>
    <property type="evidence" value="ECO:0007669"/>
    <property type="project" value="TreeGrafter"/>
</dbReference>
<dbReference type="InterPro" id="IPR023081">
    <property type="entry name" value="Cell_div_FtsB"/>
</dbReference>
<feature type="coiled-coil region" evidence="7">
    <location>
        <begin position="53"/>
        <end position="80"/>
    </location>
</feature>
<keyword evidence="3 7" id="KW-0812">Transmembrane</keyword>
<keyword evidence="5 7" id="KW-0472">Membrane</keyword>
<dbReference type="GO" id="GO:0043093">
    <property type="term" value="P:FtsZ-dependent cytokinesis"/>
    <property type="evidence" value="ECO:0007669"/>
    <property type="project" value="UniProtKB-UniRule"/>
</dbReference>
<dbReference type="EMBL" id="FRFG01000013">
    <property type="protein sequence ID" value="SHO55380.1"/>
    <property type="molecule type" value="Genomic_DNA"/>
</dbReference>
<organism evidence="9 10">
    <name type="scientific">Vibrio quintilis</name>
    <dbReference type="NCBI Taxonomy" id="1117707"/>
    <lineage>
        <taxon>Bacteria</taxon>
        <taxon>Pseudomonadati</taxon>
        <taxon>Pseudomonadota</taxon>
        <taxon>Gammaproteobacteria</taxon>
        <taxon>Vibrionales</taxon>
        <taxon>Vibrionaceae</taxon>
        <taxon>Vibrio</taxon>
    </lineage>
</organism>
<dbReference type="PANTHER" id="PTHR37485">
    <property type="entry name" value="CELL DIVISION PROTEIN FTSB"/>
    <property type="match status" value="1"/>
</dbReference>
<keyword evidence="4 7" id="KW-1133">Transmembrane helix</keyword>
<dbReference type="STRING" id="1117707.VQ7734_01107"/>
<evidence type="ECO:0000256" key="7">
    <source>
        <dbReference type="HAMAP-Rule" id="MF_00599"/>
    </source>
</evidence>
<dbReference type="NCBIfam" id="NF002058">
    <property type="entry name" value="PRK00888.1"/>
    <property type="match status" value="1"/>
</dbReference>
<comment type="subcellular location">
    <subcellularLocation>
        <location evidence="7">Cell inner membrane</location>
        <topology evidence="7">Single-pass type II membrane protein</topology>
    </subcellularLocation>
    <text evidence="7">Localizes to the division septum.</text>
</comment>
<comment type="function">
    <text evidence="7">Essential cell division protein. May link together the upstream cell division proteins, which are predominantly cytoplasmic, with the downstream cell division proteins, which are predominantly periplasmic.</text>
</comment>
<keyword evidence="6 7" id="KW-0131">Cell cycle</keyword>
<protein>
    <recommendedName>
        <fullName evidence="7">Cell division protein FtsB</fullName>
    </recommendedName>
</protein>
<evidence type="ECO:0000256" key="8">
    <source>
        <dbReference type="SAM" id="Phobius"/>
    </source>
</evidence>
<dbReference type="Proteomes" id="UP000184600">
    <property type="component" value="Unassembled WGS sequence"/>
</dbReference>
<feature type="transmembrane region" description="Helical" evidence="8">
    <location>
        <begin position="12"/>
        <end position="30"/>
    </location>
</feature>
<sequence length="103" mass="11991">MTISEFGERVVRIFSLTLIILLALLQYTLWSGKNGIFDLQEVSGEIQTQESVNQRLQVRNKQMYAEINDLRQGLDAIEERARHELGMIKEGETFYRIVNEDTQ</sequence>
<name>A0A1M7YRY0_9VIBR</name>
<comment type="similarity">
    <text evidence="7">Belongs to the FtsB family.</text>
</comment>
<comment type="subunit">
    <text evidence="7">Part of a complex composed of FtsB, FtsL and FtsQ.</text>
</comment>
<dbReference type="PANTHER" id="PTHR37485:SF1">
    <property type="entry name" value="CELL DIVISION PROTEIN FTSB"/>
    <property type="match status" value="1"/>
</dbReference>
<evidence type="ECO:0000256" key="1">
    <source>
        <dbReference type="ARBA" id="ARBA00022475"/>
    </source>
</evidence>
<evidence type="ECO:0000256" key="5">
    <source>
        <dbReference type="ARBA" id="ARBA00023136"/>
    </source>
</evidence>
<feature type="topological domain" description="Cytoplasmic" evidence="7">
    <location>
        <begin position="1"/>
        <end position="13"/>
    </location>
</feature>